<dbReference type="EMBL" id="SUYD01000005">
    <property type="protein sequence ID" value="MBE6265932.1"/>
    <property type="molecule type" value="Genomic_DNA"/>
</dbReference>
<sequence>MENNFETSQEVLERILAGKSVEGSLHYDASTGKIVFKAYNRQPRKREKDRLIIELENGWLKVSAKRLKFYCSEKKALDVPRILEAMERSIRTALAAYATDKLLEHYPTDREIVDRV</sequence>
<gene>
    <name evidence="1" type="ORF">E7102_05630</name>
</gene>
<comment type="caution">
    <text evidence="1">The sequence shown here is derived from an EMBL/GenBank/DDBJ whole genome shotgun (WGS) entry which is preliminary data.</text>
</comment>
<organism evidence="1 2">
    <name type="scientific">Xylanibacter ruminicola</name>
    <name type="common">Prevotella ruminicola</name>
    <dbReference type="NCBI Taxonomy" id="839"/>
    <lineage>
        <taxon>Bacteria</taxon>
        <taxon>Pseudomonadati</taxon>
        <taxon>Bacteroidota</taxon>
        <taxon>Bacteroidia</taxon>
        <taxon>Bacteroidales</taxon>
        <taxon>Prevotellaceae</taxon>
        <taxon>Xylanibacter</taxon>
    </lineage>
</organism>
<name>A0A928BRZ9_XYLRU</name>
<proteinExistence type="predicted"/>
<accession>A0A928BRZ9</accession>
<evidence type="ECO:0000313" key="2">
    <source>
        <dbReference type="Proteomes" id="UP000763088"/>
    </source>
</evidence>
<dbReference type="Proteomes" id="UP000763088">
    <property type="component" value="Unassembled WGS sequence"/>
</dbReference>
<dbReference type="AlphaFoldDB" id="A0A928BRZ9"/>
<evidence type="ECO:0000313" key="1">
    <source>
        <dbReference type="EMBL" id="MBE6265932.1"/>
    </source>
</evidence>
<reference evidence="1" key="1">
    <citation type="submission" date="2019-04" db="EMBL/GenBank/DDBJ databases">
        <title>Evolution of Biomass-Degrading Anaerobic Consortia Revealed by Metagenomics.</title>
        <authorList>
            <person name="Peng X."/>
        </authorList>
    </citation>
    <scope>NUCLEOTIDE SEQUENCE</scope>
    <source>
        <strain evidence="1">SIG141</strain>
    </source>
</reference>
<protein>
    <submittedName>
        <fullName evidence="1">Uncharacterized protein</fullName>
    </submittedName>
</protein>